<sequence length="407" mass="43048">MRQVLAAAAVGAGLVLADVGDPVLGEAVLAHDQALRCARAWGLSEPRPTVVVLVDGLGAELLDQRRGHAPVLRQWSALTGSGTGAGLTTCRPTTTAAALTTLGTTALPGTTGMVGYCVLNPLLGGRLPEGTVPSADQLLSLVSWQGSALDPRSWQDVPTVFERLRREPGTAPGRTGLAASVGPARFVGSGLTEAALRGTTHLGADRLEERPGQAARALRSGTPLVYLYVGELDHTGHHHGWRSHQWLEQLERLDAALAELQRRVPPGTRLLLTADHGMVDTDAAHRVDLADHPDLARDVVAVAGEPRFTHLHLPHADGALAQEVAQRWRQRLGPRAAWVGTRQEAAVHLGPLGPRARDVTGDVVVAMEGTWVLVDSRVHSQAALAMRGVHGSLTRAETTVPLMTTVT</sequence>
<dbReference type="PANTHER" id="PTHR10151">
    <property type="entry name" value="ECTONUCLEOTIDE PYROPHOSPHATASE/PHOSPHODIESTERASE"/>
    <property type="match status" value="1"/>
</dbReference>
<evidence type="ECO:0000313" key="1">
    <source>
        <dbReference type="EMBL" id="AYD90878.1"/>
    </source>
</evidence>
<organism evidence="1 2">
    <name type="scientific">Actinomyces lilanjuaniae</name>
    <dbReference type="NCBI Taxonomy" id="2321394"/>
    <lineage>
        <taxon>Bacteria</taxon>
        <taxon>Bacillati</taxon>
        <taxon>Actinomycetota</taxon>
        <taxon>Actinomycetes</taxon>
        <taxon>Actinomycetales</taxon>
        <taxon>Actinomycetaceae</taxon>
        <taxon>Actinomyces</taxon>
    </lineage>
</organism>
<dbReference type="InterPro" id="IPR017850">
    <property type="entry name" value="Alkaline_phosphatase_core_sf"/>
</dbReference>
<name>A0ABM6Z672_9ACTO</name>
<proteinExistence type="predicted"/>
<dbReference type="Pfam" id="PF01663">
    <property type="entry name" value="Phosphodiest"/>
    <property type="match status" value="1"/>
</dbReference>
<dbReference type="InterPro" id="IPR002591">
    <property type="entry name" value="Phosphodiest/P_Trfase"/>
</dbReference>
<dbReference type="SUPFAM" id="SSF53649">
    <property type="entry name" value="Alkaline phosphatase-like"/>
    <property type="match status" value="1"/>
</dbReference>
<evidence type="ECO:0000313" key="2">
    <source>
        <dbReference type="Proteomes" id="UP000273001"/>
    </source>
</evidence>
<protein>
    <submittedName>
        <fullName evidence="1">Phosphodiesterase</fullName>
    </submittedName>
</protein>
<dbReference type="Gene3D" id="3.40.720.10">
    <property type="entry name" value="Alkaline Phosphatase, subunit A"/>
    <property type="match status" value="1"/>
</dbReference>
<gene>
    <name evidence="1" type="ORF">D5R93_07330</name>
</gene>
<dbReference type="Proteomes" id="UP000273001">
    <property type="component" value="Chromosome"/>
</dbReference>
<dbReference type="PANTHER" id="PTHR10151:SF120">
    <property type="entry name" value="BIS(5'-ADENOSYL)-TRIPHOSPHATASE"/>
    <property type="match status" value="1"/>
</dbReference>
<reference evidence="1 2" key="1">
    <citation type="submission" date="2018-09" db="EMBL/GenBank/DDBJ databases">
        <authorList>
            <person name="Li J."/>
        </authorList>
    </citation>
    <scope>NUCLEOTIDE SEQUENCE [LARGE SCALE GENOMIC DNA]</scope>
    <source>
        <strain evidence="1 2">2129</strain>
    </source>
</reference>
<dbReference type="EMBL" id="CP032514">
    <property type="protein sequence ID" value="AYD90878.1"/>
    <property type="molecule type" value="Genomic_DNA"/>
</dbReference>
<keyword evidence="2" id="KW-1185">Reference proteome</keyword>
<accession>A0ABM6Z672</accession>